<feature type="compositionally biased region" description="Basic and acidic residues" evidence="1">
    <location>
        <begin position="970"/>
        <end position="1008"/>
    </location>
</feature>
<gene>
    <name evidence="4" type="ORF">PMI13_01137</name>
</gene>
<dbReference type="RefSeq" id="WP_007841497.1">
    <property type="nucleotide sequence ID" value="NZ_AKJY01000014.1"/>
</dbReference>
<dbReference type="EMBL" id="AKJY01000014">
    <property type="protein sequence ID" value="EJL74398.1"/>
    <property type="molecule type" value="Genomic_DNA"/>
</dbReference>
<dbReference type="InterPro" id="IPR045619">
    <property type="entry name" value="DUF6443"/>
</dbReference>
<proteinExistence type="predicted"/>
<feature type="signal peptide" evidence="2">
    <location>
        <begin position="1"/>
        <end position="18"/>
    </location>
</feature>
<evidence type="ECO:0000313" key="4">
    <source>
        <dbReference type="EMBL" id="EJL74398.1"/>
    </source>
</evidence>
<evidence type="ECO:0000259" key="3">
    <source>
        <dbReference type="Pfam" id="PF20041"/>
    </source>
</evidence>
<reference evidence="4 5" key="1">
    <citation type="journal article" date="2012" name="J. Bacteriol.">
        <title>Twenty-one genome sequences from Pseudomonas species and 19 genome sequences from diverse bacteria isolated from the rhizosphere and endosphere of Populus deltoides.</title>
        <authorList>
            <person name="Brown S.D."/>
            <person name="Utturkar S.M."/>
            <person name="Klingeman D.M."/>
            <person name="Johnson C.M."/>
            <person name="Martin S.L."/>
            <person name="Land M.L."/>
            <person name="Lu T.Y."/>
            <person name="Schadt C.W."/>
            <person name="Doktycz M.J."/>
            <person name="Pelletier D.A."/>
        </authorList>
    </citation>
    <scope>NUCLEOTIDE SEQUENCE [LARGE SCALE GENOMIC DNA]</scope>
    <source>
        <strain evidence="4 5">CF314</strain>
    </source>
</reference>
<dbReference type="Proteomes" id="UP000007509">
    <property type="component" value="Unassembled WGS sequence"/>
</dbReference>
<dbReference type="Pfam" id="PF20041">
    <property type="entry name" value="DUF6443"/>
    <property type="match status" value="1"/>
</dbReference>
<keyword evidence="5" id="KW-1185">Reference proteome</keyword>
<evidence type="ECO:0000256" key="2">
    <source>
        <dbReference type="SAM" id="SignalP"/>
    </source>
</evidence>
<evidence type="ECO:0000256" key="1">
    <source>
        <dbReference type="SAM" id="MobiDB-lite"/>
    </source>
</evidence>
<feature type="compositionally biased region" description="Basic and acidic residues" evidence="1">
    <location>
        <begin position="1071"/>
        <end position="1083"/>
    </location>
</feature>
<protein>
    <recommendedName>
        <fullName evidence="3">DUF6443 domain-containing protein</fullName>
    </recommendedName>
</protein>
<sequence>MKKNILTPILFVAALMHAQTAPSQNQNYVYSKTYLSDPTAANVRTSESVNYYDGLGRPKQELQVKASPLGRDVVTHIVYDNAGRQANDYLPVPQAGTQNGGFYSSPLTNATQADIYGTEKIYAEKTYEQSPLDRVLQQTQVGTAWSTKPIKFQYDANIQADYVRKYETTTTWDPTGKMTVSTIGLSQYFLPSSLYKNTVTDEDGNKTIEFKNGQGQTVLVRKVLNATENADTYYVYDEYNQLAFVVPPASPATPDTTALNKFCYQYRYDGKGRQVEKKLPGKDWEYMVYDKSDRLVLTQDFGLRSSGKWLLTKYDKIGRVVYTGTFTGGSRATLQNQIGSMVFTESRDTTGFVKNGITAYYTNTNLTSSLADLLSVNYYDTYPTGTPTIPTQVLGQDVAPQTAPTGSTVSTRGLQVASYIKNIEDNNWTKTYTFYDKKERVILVHSINHLGGYIKTLSQLDFTGTPLRTETYHKRTTADIEKKILEDFEYDYQNRLLKHTHQVDSNAAVVLAINTYNELSQVANKKVGDNLQSIDYKYNIRGWLSKINDPANLGTKLFAYDIKYNNPTPDTNAIPKYNGNIAEVNWKTGGDTSLRRYTYNYDSFDRLLSATYSKPDVTVPASNAYGESAEYDINGNIKRMVRNGDADANTAINIDDIGYIYDGNRLTSATDATPNPSGLNGGGAITYDNDGRMLTDAAHSMTGAEYNHLNLLKKIKRNADVFSYNYRADGTKVLSTSLVAGQTTNTDYLDGFQYKEGILQFVPTAEGYYDFAKNRYIYQYKDQLQNVRVSYYSKSSLPTIIEINNYYPFGLKHQGYSNYPGNPSYKYGFQKQELQDTGFISFKWRNYMPDLGRFFTTDVLAEDYRYQSPYNFSENAVVNHLELEGLEAIPIGAGGLPILVPSPNYGNPKTGLHPVGTQGNYQMSVTEGFKQAVEKSVNFWGGLASKASEPLIAQITVGVSLTNSVLNSDDDSKGKDKKSGEDGIVYKRKEKAGKEKDYVGQAKSEERYKKRQKEHNRANKDADYEFEILDRGKKGKDLDKKEQKHIDEGGGPTNKSNPNGGLQNKRNQIKPKQEPKIKQPNEL</sequence>
<feature type="compositionally biased region" description="Basic and acidic residues" evidence="1">
    <location>
        <begin position="1015"/>
        <end position="1048"/>
    </location>
</feature>
<name>J2KMT1_9FLAO</name>
<evidence type="ECO:0000313" key="5">
    <source>
        <dbReference type="Proteomes" id="UP000007509"/>
    </source>
</evidence>
<feature type="compositionally biased region" description="Polar residues" evidence="1">
    <location>
        <begin position="1053"/>
        <end position="1066"/>
    </location>
</feature>
<accession>J2KMT1</accession>
<feature type="chain" id="PRO_5003750619" description="DUF6443 domain-containing protein" evidence="2">
    <location>
        <begin position="19"/>
        <end position="1083"/>
    </location>
</feature>
<dbReference type="OrthoDB" id="2972467at2"/>
<organism evidence="4 5">
    <name type="scientific">Chryseobacterium populi</name>
    <dbReference type="NCBI Taxonomy" id="1144316"/>
    <lineage>
        <taxon>Bacteria</taxon>
        <taxon>Pseudomonadati</taxon>
        <taxon>Bacteroidota</taxon>
        <taxon>Flavobacteriia</taxon>
        <taxon>Flavobacteriales</taxon>
        <taxon>Weeksellaceae</taxon>
        <taxon>Chryseobacterium group</taxon>
        <taxon>Chryseobacterium</taxon>
    </lineage>
</organism>
<feature type="domain" description="DUF6443" evidence="3">
    <location>
        <begin position="37"/>
        <end position="152"/>
    </location>
</feature>
<dbReference type="PATRIC" id="fig|1144316.3.peg.1139"/>
<dbReference type="AlphaFoldDB" id="J2KMT1"/>
<comment type="caution">
    <text evidence="4">The sequence shown here is derived from an EMBL/GenBank/DDBJ whole genome shotgun (WGS) entry which is preliminary data.</text>
</comment>
<feature type="region of interest" description="Disordered" evidence="1">
    <location>
        <begin position="964"/>
        <end position="1083"/>
    </location>
</feature>
<dbReference type="Gene3D" id="2.180.10.10">
    <property type="entry name" value="RHS repeat-associated core"/>
    <property type="match status" value="1"/>
</dbReference>
<keyword evidence="2" id="KW-0732">Signal</keyword>